<dbReference type="AlphaFoldDB" id="A0A1T4WFA9"/>
<evidence type="ECO:0000256" key="1">
    <source>
        <dbReference type="PIRNR" id="PIRNR036409"/>
    </source>
</evidence>
<dbReference type="Proteomes" id="UP000190105">
    <property type="component" value="Unassembled WGS sequence"/>
</dbReference>
<dbReference type="SUPFAM" id="SSF52540">
    <property type="entry name" value="P-loop containing nucleoside triphosphate hydrolases"/>
    <property type="match status" value="1"/>
</dbReference>
<dbReference type="InterPro" id="IPR012381">
    <property type="entry name" value="EutP_PduV"/>
</dbReference>
<reference evidence="3" key="1">
    <citation type="submission" date="2017-02" db="EMBL/GenBank/DDBJ databases">
        <authorList>
            <person name="Varghese N."/>
            <person name="Submissions S."/>
        </authorList>
    </citation>
    <scope>NUCLEOTIDE SEQUENCE [LARGE SCALE GENOMIC DNA]</scope>
    <source>
        <strain evidence="3">USBA 833</strain>
    </source>
</reference>
<dbReference type="EMBL" id="FUYH01000001">
    <property type="protein sequence ID" value="SKA76004.1"/>
    <property type="molecule type" value="Genomic_DNA"/>
</dbReference>
<evidence type="ECO:0000313" key="3">
    <source>
        <dbReference type="Proteomes" id="UP000190105"/>
    </source>
</evidence>
<dbReference type="GO" id="GO:0005524">
    <property type="term" value="F:ATP binding"/>
    <property type="evidence" value="ECO:0007669"/>
    <property type="project" value="UniProtKB-UniRule"/>
</dbReference>
<dbReference type="GO" id="GO:0006576">
    <property type="term" value="P:biogenic amine metabolic process"/>
    <property type="evidence" value="ECO:0007669"/>
    <property type="project" value="InterPro"/>
</dbReference>
<dbReference type="RefSeq" id="WP_078695160.1">
    <property type="nucleotide sequence ID" value="NZ_FUYH01000001.1"/>
</dbReference>
<name>A0A1T4WFA9_9CLOT</name>
<keyword evidence="3" id="KW-1185">Reference proteome</keyword>
<dbReference type="STRING" id="1147123.SAMN05443428_101125"/>
<dbReference type="OrthoDB" id="6179at2"/>
<accession>A0A1T4WFA9</accession>
<evidence type="ECO:0000313" key="2">
    <source>
        <dbReference type="EMBL" id="SKA76004.1"/>
    </source>
</evidence>
<keyword evidence="1" id="KW-0547">Nucleotide-binding</keyword>
<dbReference type="Gene3D" id="3.40.50.300">
    <property type="entry name" value="P-loop containing nucleotide triphosphate hydrolases"/>
    <property type="match status" value="1"/>
</dbReference>
<sequence length="147" mass="16668">MRKKRIMVIGPTKCGKTTLVNSLNDYDGPLRKTQDVIYGKNTIDVPGSYIENTWMYKHLIAIAQDASHVLILIDQSNCTDVYSPNFAKAFICPVIGVITKVDLMKENEERCIRLLKQIGILEPYYKISVPGGIGITDLKEYLFLNKR</sequence>
<comment type="similarity">
    <text evidence="1">Belongs to the EutP/PduV family.</text>
</comment>
<protein>
    <submittedName>
        <fullName evidence="2">Ethanolamine utilization protein EutP</fullName>
    </submittedName>
</protein>
<dbReference type="Pfam" id="PF10662">
    <property type="entry name" value="PduV-EutP"/>
    <property type="match status" value="1"/>
</dbReference>
<dbReference type="CDD" id="cd00882">
    <property type="entry name" value="Ras_like_GTPase"/>
    <property type="match status" value="1"/>
</dbReference>
<organism evidence="2 3">
    <name type="scientific">Caloramator quimbayensis</name>
    <dbReference type="NCBI Taxonomy" id="1147123"/>
    <lineage>
        <taxon>Bacteria</taxon>
        <taxon>Bacillati</taxon>
        <taxon>Bacillota</taxon>
        <taxon>Clostridia</taxon>
        <taxon>Eubacteriales</taxon>
        <taxon>Clostridiaceae</taxon>
        <taxon>Caloramator</taxon>
    </lineage>
</organism>
<proteinExistence type="inferred from homology"/>
<dbReference type="PANTHER" id="PTHR40453">
    <property type="entry name" value="PROTEIN YOEF"/>
    <property type="match status" value="1"/>
</dbReference>
<dbReference type="PIRSF" id="PIRSF036409">
    <property type="entry name" value="EutP_PduV"/>
    <property type="match status" value="1"/>
</dbReference>
<dbReference type="InterPro" id="IPR027417">
    <property type="entry name" value="P-loop_NTPase"/>
</dbReference>
<gene>
    <name evidence="2" type="ORF">SAMN05443428_101125</name>
</gene>
<dbReference type="PANTHER" id="PTHR40453:SF1">
    <property type="entry name" value="PROTEIN YOEF"/>
    <property type="match status" value="1"/>
</dbReference>